<feature type="compositionally biased region" description="Acidic residues" evidence="5">
    <location>
        <begin position="337"/>
        <end position="366"/>
    </location>
</feature>
<feature type="region of interest" description="Disordered" evidence="5">
    <location>
        <begin position="52"/>
        <end position="125"/>
    </location>
</feature>
<feature type="compositionally biased region" description="Polar residues" evidence="5">
    <location>
        <begin position="115"/>
        <end position="125"/>
    </location>
</feature>
<dbReference type="SMART" id="SM01371">
    <property type="entry name" value="TFIIA"/>
    <property type="match status" value="1"/>
</dbReference>
<dbReference type="Gene3D" id="1.10.287.100">
    <property type="match status" value="1"/>
</dbReference>
<evidence type="ECO:0000313" key="6">
    <source>
        <dbReference type="EMBL" id="SLM36119.1"/>
    </source>
</evidence>
<evidence type="ECO:0000256" key="4">
    <source>
        <dbReference type="ARBA" id="ARBA00023242"/>
    </source>
</evidence>
<dbReference type="PANTHER" id="PTHR12694:SF8">
    <property type="entry name" value="TRANSCRIPTION INITIATION FACTOR IIA SUBUNIT 1"/>
    <property type="match status" value="1"/>
</dbReference>
<dbReference type="Gene3D" id="2.30.18.10">
    <property type="entry name" value="Transcription factor IIA (TFIIA), beta-barrel domain"/>
    <property type="match status" value="1"/>
</dbReference>
<evidence type="ECO:0000256" key="2">
    <source>
        <dbReference type="ARBA" id="ARBA00010059"/>
    </source>
</evidence>
<dbReference type="Proteomes" id="UP000192927">
    <property type="component" value="Unassembled WGS sequence"/>
</dbReference>
<dbReference type="SUPFAM" id="SSF47396">
    <property type="entry name" value="Transcription factor IIA (TFIIA), alpha-helical domain"/>
    <property type="match status" value="1"/>
</dbReference>
<dbReference type="FunFam" id="2.30.18.10:FF:000006">
    <property type="entry name" value="Transcription factor TFIIA complex subunit Toa1"/>
    <property type="match status" value="1"/>
</dbReference>
<dbReference type="SUPFAM" id="SSF50784">
    <property type="entry name" value="Transcription factor IIA (TFIIA), beta-barrel domain"/>
    <property type="match status" value="1"/>
</dbReference>
<feature type="compositionally biased region" description="Low complexity" evidence="5">
    <location>
        <begin position="295"/>
        <end position="306"/>
    </location>
</feature>
<protein>
    <submittedName>
        <fullName evidence="6">Transcription factor IIA, helical</fullName>
    </submittedName>
</protein>
<proteinExistence type="inferred from homology"/>
<reference evidence="7" key="1">
    <citation type="submission" date="2017-03" db="EMBL/GenBank/DDBJ databases">
        <authorList>
            <person name="Sharma R."/>
            <person name="Thines M."/>
        </authorList>
    </citation>
    <scope>NUCLEOTIDE SEQUENCE [LARGE SCALE GENOMIC DNA]</scope>
</reference>
<keyword evidence="7" id="KW-1185">Reference proteome</keyword>
<dbReference type="InterPro" id="IPR009088">
    <property type="entry name" value="TFIIA_b-brl"/>
</dbReference>
<dbReference type="AlphaFoldDB" id="A0A1W5CZQ5"/>
<sequence length="413" mass="45388">MSNQLVGMVYLRIIDEVIQNSQVNFEEDGVDQQTLNEMRTIWQKKLSGHGVASFPWDPPPMPQPMPTPTPVPSNVPRPQQLPSSGGPPLPNIPVSSSGPGDVRVKPEPGYDLSGLPQSNGITQMNYGNQTANQRAAEQLEQRFGAQANTQISQLQARAAMAGQGAIPQQRPQGMQIPPPPNDQQRQQMADHQRQQQQVQEQLRQQQQYQHLQQAQQRASLNNAQTDGAGDWNTMVAERRAAALRQGPTAVYAADLTIRQQVEQMGQAMEAGGLMLPLSSHPQPPKSKKRRVALDAASTAVSRSASSLQVKQAPSGMPQYDGANDSDSDDKSGIKDDPDPDLDDEDAINSDLDDPDDNVVEEQDEDGNTGQIMLCTYDKVQRVKNKWKCTLKDGVLTTGGKEYVFHKAQGEFEW</sequence>
<comment type="similarity">
    <text evidence="2">Belongs to the TFIIA subunit 1 family.</text>
</comment>
<dbReference type="EMBL" id="FWEW01000900">
    <property type="protein sequence ID" value="SLM36119.1"/>
    <property type="molecule type" value="Genomic_DNA"/>
</dbReference>
<dbReference type="PANTHER" id="PTHR12694">
    <property type="entry name" value="TRANSCRIPTION INITIATION FACTOR IIA SUBUNIT 1"/>
    <property type="match status" value="1"/>
</dbReference>
<dbReference type="CDD" id="cd07976">
    <property type="entry name" value="TFIIA_alpha_beta_like"/>
    <property type="match status" value="1"/>
</dbReference>
<keyword evidence="4" id="KW-0539">Nucleus</keyword>
<dbReference type="Pfam" id="PF03153">
    <property type="entry name" value="TFIIA"/>
    <property type="match status" value="1"/>
</dbReference>
<dbReference type="GO" id="GO:0006367">
    <property type="term" value="P:transcription initiation at RNA polymerase II promoter"/>
    <property type="evidence" value="ECO:0007669"/>
    <property type="project" value="InterPro"/>
</dbReference>
<dbReference type="GO" id="GO:0005672">
    <property type="term" value="C:transcription factor TFIIA complex"/>
    <property type="evidence" value="ECO:0007669"/>
    <property type="project" value="InterPro"/>
</dbReference>
<feature type="compositionally biased region" description="Pro residues" evidence="5">
    <location>
        <begin position="56"/>
        <end position="75"/>
    </location>
</feature>
<evidence type="ECO:0000256" key="1">
    <source>
        <dbReference type="ARBA" id="ARBA00004123"/>
    </source>
</evidence>
<evidence type="ECO:0000256" key="3">
    <source>
        <dbReference type="ARBA" id="ARBA00023163"/>
    </source>
</evidence>
<feature type="region of interest" description="Disordered" evidence="5">
    <location>
        <begin position="154"/>
        <end position="229"/>
    </location>
</feature>
<accession>A0A1W5CZQ5</accession>
<dbReference type="InterPro" id="IPR004855">
    <property type="entry name" value="TFIIA_asu/bsu"/>
</dbReference>
<feature type="compositionally biased region" description="Low complexity" evidence="5">
    <location>
        <begin position="194"/>
        <end position="217"/>
    </location>
</feature>
<comment type="subcellular location">
    <subcellularLocation>
        <location evidence="1">Nucleus</location>
    </subcellularLocation>
</comment>
<evidence type="ECO:0000256" key="5">
    <source>
        <dbReference type="SAM" id="MobiDB-lite"/>
    </source>
</evidence>
<feature type="region of interest" description="Disordered" evidence="5">
    <location>
        <begin position="274"/>
        <end position="370"/>
    </location>
</feature>
<name>A0A1W5CZQ5_9LECA</name>
<keyword evidence="3" id="KW-0804">Transcription</keyword>
<evidence type="ECO:0000313" key="7">
    <source>
        <dbReference type="Proteomes" id="UP000192927"/>
    </source>
</evidence>
<organism evidence="6 7">
    <name type="scientific">Lasallia pustulata</name>
    <dbReference type="NCBI Taxonomy" id="136370"/>
    <lineage>
        <taxon>Eukaryota</taxon>
        <taxon>Fungi</taxon>
        <taxon>Dikarya</taxon>
        <taxon>Ascomycota</taxon>
        <taxon>Pezizomycotina</taxon>
        <taxon>Lecanoromycetes</taxon>
        <taxon>OSLEUM clade</taxon>
        <taxon>Umbilicariomycetidae</taxon>
        <taxon>Umbilicariales</taxon>
        <taxon>Umbilicariaceae</taxon>
        <taxon>Lasallia</taxon>
    </lineage>
</organism>